<gene>
    <name evidence="1" type="ORF">SAMN06295920_10472</name>
</gene>
<dbReference type="AlphaFoldDB" id="A0A1T5CHM0"/>
<sequence length="77" mass="8570">MVKDRKARMGVQNVMCAYANLIGATIEALQKAEVPDAYTHYFLDRLELANEATLVGAEAEFAAHLIELFRRVVSEAD</sequence>
<protein>
    <submittedName>
        <fullName evidence="1">Uncharacterized protein</fullName>
    </submittedName>
</protein>
<dbReference type="EMBL" id="FUYM01000004">
    <property type="protein sequence ID" value="SKB58985.1"/>
    <property type="molecule type" value="Genomic_DNA"/>
</dbReference>
<dbReference type="Proteomes" id="UP000189818">
    <property type="component" value="Unassembled WGS sequence"/>
</dbReference>
<evidence type="ECO:0000313" key="2">
    <source>
        <dbReference type="Proteomes" id="UP000189818"/>
    </source>
</evidence>
<organism evidence="1 2">
    <name type="scientific">Rhizorhabdus histidinilytica</name>
    <dbReference type="NCBI Taxonomy" id="439228"/>
    <lineage>
        <taxon>Bacteria</taxon>
        <taxon>Pseudomonadati</taxon>
        <taxon>Pseudomonadota</taxon>
        <taxon>Alphaproteobacteria</taxon>
        <taxon>Sphingomonadales</taxon>
        <taxon>Sphingomonadaceae</taxon>
        <taxon>Rhizorhabdus</taxon>
    </lineage>
</organism>
<proteinExistence type="predicted"/>
<accession>A0A1T5CHM0</accession>
<evidence type="ECO:0000313" key="1">
    <source>
        <dbReference type="EMBL" id="SKB58985.1"/>
    </source>
</evidence>
<name>A0A1T5CHM0_9SPHN</name>
<reference evidence="2" key="1">
    <citation type="submission" date="2017-02" db="EMBL/GenBank/DDBJ databases">
        <authorList>
            <person name="Varghese N."/>
            <person name="Submissions S."/>
        </authorList>
    </citation>
    <scope>NUCLEOTIDE SEQUENCE [LARGE SCALE GENOMIC DNA]</scope>
    <source>
        <strain evidence="2">UM2</strain>
    </source>
</reference>
<keyword evidence="2" id="KW-1185">Reference proteome</keyword>